<keyword evidence="10" id="KW-0675">Receptor</keyword>
<evidence type="ECO:0000256" key="5">
    <source>
        <dbReference type="ARBA" id="ARBA00022982"/>
    </source>
</evidence>
<feature type="transmembrane region" description="Helical" evidence="8">
    <location>
        <begin position="39"/>
        <end position="60"/>
    </location>
</feature>
<evidence type="ECO:0000313" key="10">
    <source>
        <dbReference type="EMBL" id="RDB63564.1"/>
    </source>
</evidence>
<keyword evidence="2" id="KW-0813">Transport</keyword>
<keyword evidence="8" id="KW-0812">Transmembrane</keyword>
<keyword evidence="3" id="KW-0349">Heme</keyword>
<evidence type="ECO:0000256" key="2">
    <source>
        <dbReference type="ARBA" id="ARBA00022448"/>
    </source>
</evidence>
<evidence type="ECO:0000256" key="4">
    <source>
        <dbReference type="ARBA" id="ARBA00022723"/>
    </source>
</evidence>
<dbReference type="GO" id="GO:0046872">
    <property type="term" value="F:metal ion binding"/>
    <property type="evidence" value="ECO:0007669"/>
    <property type="project" value="UniProtKB-KW"/>
</dbReference>
<dbReference type="Gene3D" id="1.10.1130.10">
    <property type="entry name" value="Flavocytochrome C3, Chain A"/>
    <property type="match status" value="1"/>
</dbReference>
<dbReference type="AlphaFoldDB" id="A0A369LWQ2"/>
<gene>
    <name evidence="10" type="ORF">C1877_11930</name>
</gene>
<keyword evidence="8" id="KW-0472">Membrane</keyword>
<evidence type="ECO:0000256" key="3">
    <source>
        <dbReference type="ARBA" id="ARBA00022617"/>
    </source>
</evidence>
<keyword evidence="8" id="KW-1133">Transmembrane helix</keyword>
<keyword evidence="5" id="KW-0249">Electron transport</keyword>
<reference evidence="10 11" key="1">
    <citation type="journal article" date="2018" name="Elife">
        <title>Discovery and characterization of a prevalent human gut bacterial enzyme sufficient for the inactivation of a family of plant toxins.</title>
        <authorList>
            <person name="Koppel N."/>
            <person name="Bisanz J.E."/>
            <person name="Pandelia M.E."/>
            <person name="Turnbaugh P.J."/>
            <person name="Balskus E.P."/>
        </authorList>
    </citation>
    <scope>NUCLEOTIDE SEQUENCE [LARGE SCALE GENOMIC DNA]</scope>
    <source>
        <strain evidence="10 11">3C</strain>
    </source>
</reference>
<dbReference type="InterPro" id="IPR038266">
    <property type="entry name" value="NapC/NirT_cytc_sf"/>
</dbReference>
<feature type="domain" description="Tetrahaem cytochrome" evidence="9">
    <location>
        <begin position="138"/>
        <end position="199"/>
    </location>
</feature>
<dbReference type="InterPro" id="IPR036280">
    <property type="entry name" value="Multihaem_cyt_sf"/>
</dbReference>
<name>A0A369LWQ2_9ACTN</name>
<dbReference type="RefSeq" id="WP_015538858.1">
    <property type="nucleotide sequence ID" value="NZ_CABMMS010000007.1"/>
</dbReference>
<comment type="subcellular location">
    <subcellularLocation>
        <location evidence="1">Cell envelope</location>
    </subcellularLocation>
</comment>
<feature type="region of interest" description="Disordered" evidence="7">
    <location>
        <begin position="1"/>
        <end position="33"/>
    </location>
</feature>
<keyword evidence="11" id="KW-1185">Reference proteome</keyword>
<dbReference type="GO" id="GO:0030313">
    <property type="term" value="C:cell envelope"/>
    <property type="evidence" value="ECO:0007669"/>
    <property type="project" value="UniProtKB-SubCell"/>
</dbReference>
<sequence>MEEKQGAEARKDAAATPEVQAGASREAGEPAGRRRGRRWPIVVGVVAVVLVAAGAGFWVWHEQPGFCNAICHDPMDAYVEGYYEDATLMANAHARADVTCLQCHEAKIEEQVTEGLAWVRGDFATDESGHLTVQGVTADKKMCATAGCHDWEDVKAATENWGGEAGVNPHASHQGEAIDCSNCHGAHGASYMYCNTCHDYDVPAGWESPR</sequence>
<evidence type="ECO:0000259" key="9">
    <source>
        <dbReference type="Pfam" id="PF14537"/>
    </source>
</evidence>
<keyword evidence="4" id="KW-0479">Metal-binding</keyword>
<dbReference type="GeneID" id="78360401"/>
<dbReference type="OrthoDB" id="5397337at2"/>
<organism evidence="10 11">
    <name type="scientific">Gordonibacter pamelaeae</name>
    <dbReference type="NCBI Taxonomy" id="471189"/>
    <lineage>
        <taxon>Bacteria</taxon>
        <taxon>Bacillati</taxon>
        <taxon>Actinomycetota</taxon>
        <taxon>Coriobacteriia</taxon>
        <taxon>Eggerthellales</taxon>
        <taxon>Eggerthellaceae</taxon>
        <taxon>Gordonibacter</taxon>
    </lineage>
</organism>
<dbReference type="InterPro" id="IPR012286">
    <property type="entry name" value="Tetrahaem_cytochrome"/>
</dbReference>
<dbReference type="SUPFAM" id="SSF48695">
    <property type="entry name" value="Multiheme cytochromes"/>
    <property type="match status" value="2"/>
</dbReference>
<evidence type="ECO:0000256" key="1">
    <source>
        <dbReference type="ARBA" id="ARBA00004196"/>
    </source>
</evidence>
<comment type="caution">
    <text evidence="10">The sequence shown here is derived from an EMBL/GenBank/DDBJ whole genome shotgun (WGS) entry which is preliminary data.</text>
</comment>
<dbReference type="Proteomes" id="UP000254000">
    <property type="component" value="Unassembled WGS sequence"/>
</dbReference>
<evidence type="ECO:0000256" key="8">
    <source>
        <dbReference type="SAM" id="Phobius"/>
    </source>
</evidence>
<accession>A0A369LWQ2</accession>
<evidence type="ECO:0000256" key="7">
    <source>
        <dbReference type="SAM" id="MobiDB-lite"/>
    </source>
</evidence>
<dbReference type="EMBL" id="PPTS01000007">
    <property type="protein sequence ID" value="RDB63564.1"/>
    <property type="molecule type" value="Genomic_DNA"/>
</dbReference>
<feature type="compositionally biased region" description="Basic and acidic residues" evidence="7">
    <location>
        <begin position="1"/>
        <end position="13"/>
    </location>
</feature>
<protein>
    <submittedName>
        <fullName evidence="10">Histamine H3 receptor</fullName>
    </submittedName>
</protein>
<proteinExistence type="predicted"/>
<dbReference type="Pfam" id="PF14537">
    <property type="entry name" value="Cytochrom_c3_2"/>
    <property type="match status" value="1"/>
</dbReference>
<keyword evidence="6" id="KW-0408">Iron</keyword>
<dbReference type="Gene3D" id="1.10.3820.10">
    <property type="entry name" value="Di-heme elbow motif domain"/>
    <property type="match status" value="1"/>
</dbReference>
<evidence type="ECO:0000313" key="11">
    <source>
        <dbReference type="Proteomes" id="UP000254000"/>
    </source>
</evidence>
<evidence type="ECO:0000256" key="6">
    <source>
        <dbReference type="ARBA" id="ARBA00023004"/>
    </source>
</evidence>